<feature type="compositionally biased region" description="Low complexity" evidence="1">
    <location>
        <begin position="77"/>
        <end position="91"/>
    </location>
</feature>
<proteinExistence type="predicted"/>
<keyword evidence="3" id="KW-1185">Reference proteome</keyword>
<evidence type="ECO:0000256" key="1">
    <source>
        <dbReference type="SAM" id="MobiDB-lite"/>
    </source>
</evidence>
<dbReference type="OrthoDB" id="5195644at2"/>
<dbReference type="Proteomes" id="UP000315226">
    <property type="component" value="Unassembled WGS sequence"/>
</dbReference>
<dbReference type="EMBL" id="BJMN01000011">
    <property type="protein sequence ID" value="GEB56158.1"/>
    <property type="molecule type" value="Genomic_DNA"/>
</dbReference>
<accession>A0A4Y3RGX2</accession>
<name>A0A4Y3RGX2_9ACTN</name>
<organism evidence="2 3">
    <name type="scientific">Streptomyces gardneri</name>
    <dbReference type="NCBI Taxonomy" id="66892"/>
    <lineage>
        <taxon>Bacteria</taxon>
        <taxon>Bacillati</taxon>
        <taxon>Actinomycetota</taxon>
        <taxon>Actinomycetes</taxon>
        <taxon>Kitasatosporales</taxon>
        <taxon>Streptomycetaceae</taxon>
        <taxon>Streptomyces</taxon>
    </lineage>
</organism>
<evidence type="ECO:0000313" key="2">
    <source>
        <dbReference type="EMBL" id="GEB56158.1"/>
    </source>
</evidence>
<gene>
    <name evidence="2" type="ORF">SGA01_17630</name>
</gene>
<reference evidence="2 3" key="1">
    <citation type="submission" date="2019-06" db="EMBL/GenBank/DDBJ databases">
        <title>Whole genome shotgun sequence of Streptomyces gardneri NBRC 12865.</title>
        <authorList>
            <person name="Hosoyama A."/>
            <person name="Uohara A."/>
            <person name="Ohji S."/>
            <person name="Ichikawa N."/>
        </authorList>
    </citation>
    <scope>NUCLEOTIDE SEQUENCE [LARGE SCALE GENOMIC DNA]</scope>
    <source>
        <strain evidence="2 3">NBRC 12865</strain>
    </source>
</reference>
<sequence>MAGETPSRKRRLRLPGSSQTYKGGTSPAEGAQEAPDAEQAASLPSLGARDDERGPSASLEAVVADIEAVTGVRVEPGADQGAGPDAAPLPVERSEAGRGEAREGRLGAVRRLANPARAQLDKIKIDSDRIEAVRRGVARSVKDGVKRGGDSAKAGIGHLADRLIDLAPRIPVRDLATLRRQFPGLGPEAIADKLVTGAANASSTVGAGVGAAAMLPVPPAMPAELAAEITGVAAVELKLIAELHEVYGLRPQGRITQRSMAYLTSWAEERGIDPSKPTTVNAALGGQLKRELRQQITKRMVRNLPNLTPFMVGAAVGAVMNRRDTKKLAEHIRKDLRARQVPWDVLGDLPPLEQPENPKELGF</sequence>
<evidence type="ECO:0000313" key="3">
    <source>
        <dbReference type="Proteomes" id="UP000315226"/>
    </source>
</evidence>
<comment type="caution">
    <text evidence="2">The sequence shown here is derived from an EMBL/GenBank/DDBJ whole genome shotgun (WGS) entry which is preliminary data.</text>
</comment>
<dbReference type="AlphaFoldDB" id="A0A4Y3RGX2"/>
<feature type="region of interest" description="Disordered" evidence="1">
    <location>
        <begin position="74"/>
        <end position="103"/>
    </location>
</feature>
<feature type="region of interest" description="Disordered" evidence="1">
    <location>
        <begin position="1"/>
        <end position="58"/>
    </location>
</feature>
<dbReference type="RefSeq" id="WP_141294949.1">
    <property type="nucleotide sequence ID" value="NZ_BJMN01000011.1"/>
</dbReference>
<feature type="compositionally biased region" description="Basic and acidic residues" evidence="1">
    <location>
        <begin position="92"/>
        <end position="103"/>
    </location>
</feature>
<protein>
    <submittedName>
        <fullName evidence="2">Uncharacterized protein</fullName>
    </submittedName>
</protein>